<dbReference type="EMBL" id="BOCI01000278">
    <property type="protein sequence ID" value="GHW01315.1"/>
    <property type="molecule type" value="Genomic_DNA"/>
</dbReference>
<feature type="region of interest" description="Disordered" evidence="5">
    <location>
        <begin position="38"/>
        <end position="61"/>
    </location>
</feature>
<comment type="similarity">
    <text evidence="1 4">Belongs to the glycosyl hydrolase 53 family.</text>
</comment>
<feature type="compositionally biased region" description="Low complexity" evidence="5">
    <location>
        <begin position="42"/>
        <end position="61"/>
    </location>
</feature>
<reference evidence="7" key="1">
    <citation type="submission" date="2021-01" db="EMBL/GenBank/DDBJ databases">
        <title>Draft genome sequence of Nasalis larvatus strain YZ03.</title>
        <authorList>
            <person name="Suzuki-Hashido N."/>
            <person name="Tsuchida S."/>
            <person name="Hayakawa T."/>
        </authorList>
    </citation>
    <scope>NUCLEOTIDE SEQUENCE [LARGE SCALE GENOMIC DNA]</scope>
    <source>
        <strain evidence="7">YZ03</strain>
    </source>
</reference>
<keyword evidence="2 4" id="KW-0378">Hydrolase</keyword>
<sequence>MKKKRIKHFKSKKIMTANLALLATATGLAYANTVKADTTDSQASDQQTANTQTQTAQSTDTQAVDQTAAATDAAKAAATDTAKAAATDTAKAAATDTAKTAATDTAKAAVNDTAKTAATDAAKTAATDTAKTATTAAAKTTTSKLQTKTAAVTATTTTTTTTKSAFKTTSGKTYYYDANGQVVKNQVFTVNGKQYYADSKGLIAKSTTKKINGITASFDNTGAISGNLDFSQLLRDQVEFSAASKLKSSVKYDWTESKNKYQESATHEMAQLLAQGAVKNDSEVISSLMEENSSMSGQVLASLTLNVGQSGATASQISDALIAKLGKTSAAGSVVGAGYYNGVAAALIYKVEAVKQAAEAVSKIEPSISTVYSDAGQVTNPVTSKMSDEDAKTLTDGVSSVLLKGKSGTAISQQVLQTIFAGLAGDSTAFEGQTLYYDTNGKAYHYQYWLSGKDSAEKLANFLKENAGAKYGDALKAVYTATLVAGSSQKSQAVDETPTSKKTADEISAAFSDGSETGLKYESVKVEKIPGMTDDMIRGVDISTYQSLINAGVKFYDFNGQEASLIKVLADAGVNWIRLRIWNDPYNADGLGYGGGNTDEASVIKMASEAKKYGMKVLLDFHYSDFWADPAKQVLPKAWKSLSTTALNESIKLYTEKVLYDLRDAGASADMVQVGNEITNGAFGLYTDRDHGGNWETLWKSADGDQVAKYLATAAKAVRNAAPQAKIALQLETPNIYKYRTIMTVFKKNGIDYDYLGTSYYPFWSTGNSNGTYKGQDLGTGANTPNNLLAVEQMAKEEFGKTTVVLETGWLNNMNDSDGTGDSIGTMPTMPSGISYTADPQGQVDEMSDMYKAIVAGGGVGAFYWEPAQIAVKAGWNNWSYNKEMSNVYGTGWASKYAIGYAPDNVMYYEGKETWGGSTWDNVALFDDHGYPLQSLMMYKGFLNGYESAENTASAVTPKLTALYGTDGTDLKTENQLTVGQDLSLTNYLDTTVSKYLNGVKGSKISEASLKEIFSGLTDGIKSDQFQDNAGNNYHYEYWLEGTSSAEKLANFLKANEGATYGSPITVNYTATLVKDEKVIEKATSTISATATTVWGLDNVTIDSPLTVGQSLSADDVALIEQAGAQYLTGEKGTEISADDFTKLAAAINEGIASSKEYQVKFTDATSVYHYVYYLDGTDLAALNKGAKYGDPIKINVSASLKWVKNL</sequence>
<evidence type="ECO:0000256" key="4">
    <source>
        <dbReference type="RuleBase" id="RU361192"/>
    </source>
</evidence>
<dbReference type="InterPro" id="IPR017853">
    <property type="entry name" value="GH"/>
</dbReference>
<evidence type="ECO:0000256" key="5">
    <source>
        <dbReference type="SAM" id="MobiDB-lite"/>
    </source>
</evidence>
<dbReference type="SUPFAM" id="SSF69360">
    <property type="entry name" value="Cell wall binding repeat"/>
    <property type="match status" value="1"/>
</dbReference>
<evidence type="ECO:0000256" key="1">
    <source>
        <dbReference type="ARBA" id="ARBA00010687"/>
    </source>
</evidence>
<dbReference type="PANTHER" id="PTHR34983:SF2">
    <property type="entry name" value="ENDO-BETA-1,4-GALACTANASE"/>
    <property type="match status" value="1"/>
</dbReference>
<dbReference type="SUPFAM" id="SSF51445">
    <property type="entry name" value="(Trans)glycosidases"/>
    <property type="match status" value="1"/>
</dbReference>
<dbReference type="PANTHER" id="PTHR34983">
    <property type="entry name" value="ARABINOGALACTAN ENDO-BETA-1,4-GALACTANASE A"/>
    <property type="match status" value="1"/>
</dbReference>
<dbReference type="InterPro" id="IPR011683">
    <property type="entry name" value="Glyco_hydro_53"/>
</dbReference>
<comment type="catalytic activity">
    <reaction evidence="4">
        <text>The enzyme specifically hydrolyzes (1-&gt;4)-beta-D-galactosidic linkages in type I arabinogalactans.</text>
        <dbReference type="EC" id="3.2.1.89"/>
    </reaction>
</comment>
<evidence type="ECO:0000256" key="3">
    <source>
        <dbReference type="ARBA" id="ARBA00023295"/>
    </source>
</evidence>
<dbReference type="RefSeq" id="WP_244666170.1">
    <property type="nucleotide sequence ID" value="NZ_BOCI01000278.1"/>
</dbReference>
<dbReference type="Gene3D" id="2.10.270.10">
    <property type="entry name" value="Cholin Binding"/>
    <property type="match status" value="1"/>
</dbReference>
<comment type="caution">
    <text evidence="6">The sequence shown here is derived from an EMBL/GenBank/DDBJ whole genome shotgun (WGS) entry which is preliminary data.</text>
</comment>
<keyword evidence="4" id="KW-0732">Signal</keyword>
<keyword evidence="3 4" id="KW-0326">Glycosidase</keyword>
<dbReference type="EC" id="3.2.1.89" evidence="4"/>
<name>A0ABQ3W7A8_9LACO</name>
<organism evidence="6 7">
    <name type="scientific">Lactobacillus nasalidis</name>
    <dbReference type="NCBI Taxonomy" id="2797258"/>
    <lineage>
        <taxon>Bacteria</taxon>
        <taxon>Bacillati</taxon>
        <taxon>Bacillota</taxon>
        <taxon>Bacilli</taxon>
        <taxon>Lactobacillales</taxon>
        <taxon>Lactobacillaceae</taxon>
        <taxon>Lactobacillus</taxon>
    </lineage>
</organism>
<evidence type="ECO:0000313" key="6">
    <source>
        <dbReference type="EMBL" id="GHW01315.1"/>
    </source>
</evidence>
<evidence type="ECO:0000313" key="7">
    <source>
        <dbReference type="Proteomes" id="UP000616547"/>
    </source>
</evidence>
<proteinExistence type="inferred from homology"/>
<gene>
    <name evidence="6" type="ORF">lacNasYZ03_10020</name>
</gene>
<dbReference type="Pfam" id="PF07745">
    <property type="entry name" value="Glyco_hydro_53"/>
    <property type="match status" value="1"/>
</dbReference>
<feature type="chain" id="PRO_5044997208" description="Arabinogalactan endo-beta-1,4-galactanase" evidence="4">
    <location>
        <begin position="32"/>
        <end position="1207"/>
    </location>
</feature>
<accession>A0ABQ3W7A8</accession>
<feature type="signal peptide" evidence="4">
    <location>
        <begin position="1"/>
        <end position="31"/>
    </location>
</feature>
<dbReference type="Proteomes" id="UP000616547">
    <property type="component" value="Unassembled WGS sequence"/>
</dbReference>
<dbReference type="Gene3D" id="3.20.20.80">
    <property type="entry name" value="Glycosidases"/>
    <property type="match status" value="1"/>
</dbReference>
<evidence type="ECO:0000256" key="2">
    <source>
        <dbReference type="ARBA" id="ARBA00022801"/>
    </source>
</evidence>
<protein>
    <recommendedName>
        <fullName evidence="4">Arabinogalactan endo-beta-1,4-galactanase</fullName>
        <ecNumber evidence="4">3.2.1.89</ecNumber>
    </recommendedName>
</protein>
<keyword evidence="7" id="KW-1185">Reference proteome</keyword>